<name>A0A1V9F689_9BACT</name>
<evidence type="ECO:0000313" key="4">
    <source>
        <dbReference type="EMBL" id="OQP53782.1"/>
    </source>
</evidence>
<gene>
    <name evidence="3" type="primary">ispD</name>
    <name evidence="4" type="ORF">A4H97_23085</name>
</gene>
<sequence>MFNNSEIFTPLGAGGKKYAVIVAGGAGLRMGTAMPKQFLPLRGKPVLWHSLNTFLEAWPGLEIILVLPQDHLHTGETIVSTTSNPARIRITVGGETRFHSVKNGLTLINEPSIVFVHDAVRCLITTNLIHRCYDAALEKGNAIPAIQPIDTLRIETPDGNRLLDRQLVRIIQTPQTFYSDLIKKAFDQPYDTSFTDEASVVEKLGIPIQLIEGEASNIKITRPLDILLAEKILEEREW</sequence>
<dbReference type="InterPro" id="IPR029044">
    <property type="entry name" value="Nucleotide-diphossugar_trans"/>
</dbReference>
<dbReference type="PANTHER" id="PTHR32125">
    <property type="entry name" value="2-C-METHYL-D-ERYTHRITOL 4-PHOSPHATE CYTIDYLYLTRANSFERASE, CHLOROPLASTIC"/>
    <property type="match status" value="1"/>
</dbReference>
<dbReference type="OrthoDB" id="9806837at2"/>
<dbReference type="NCBIfam" id="NF001186">
    <property type="entry name" value="PRK00155.2-3"/>
    <property type="match status" value="1"/>
</dbReference>
<keyword evidence="3" id="KW-0414">Isoprene biosynthesis</keyword>
<dbReference type="PANTHER" id="PTHR32125:SF4">
    <property type="entry name" value="2-C-METHYL-D-ERYTHRITOL 4-PHOSPHATE CYTIDYLYLTRANSFERASE, CHLOROPLASTIC"/>
    <property type="match status" value="1"/>
</dbReference>
<evidence type="ECO:0000256" key="2">
    <source>
        <dbReference type="ARBA" id="ARBA00022695"/>
    </source>
</evidence>
<dbReference type="EMBL" id="LVXG01000005">
    <property type="protein sequence ID" value="OQP53782.1"/>
    <property type="molecule type" value="Genomic_DNA"/>
</dbReference>
<protein>
    <recommendedName>
        <fullName evidence="3">2-C-methyl-D-erythritol 4-phosphate cytidylyltransferase</fullName>
        <ecNumber evidence="3">2.7.7.60</ecNumber>
    </recommendedName>
    <alternativeName>
        <fullName evidence="3">4-diphosphocytidyl-2C-methyl-D-erythritol synthase</fullName>
    </alternativeName>
    <alternativeName>
        <fullName evidence="3">MEP cytidylyltransferase</fullName>
        <shortName evidence="3">MCT</shortName>
    </alternativeName>
</protein>
<dbReference type="CDD" id="cd02516">
    <property type="entry name" value="CDP-ME_synthetase"/>
    <property type="match status" value="1"/>
</dbReference>
<feature type="site" description="Positions MEP for the nucleophilic attack" evidence="3">
    <location>
        <position position="219"/>
    </location>
</feature>
<keyword evidence="2 3" id="KW-0548">Nucleotidyltransferase</keyword>
<dbReference type="UniPathway" id="UPA00056">
    <property type="reaction ID" value="UER00093"/>
</dbReference>
<proteinExistence type="inferred from homology"/>
<dbReference type="InterPro" id="IPR001228">
    <property type="entry name" value="IspD"/>
</dbReference>
<dbReference type="HAMAP" id="MF_00108">
    <property type="entry name" value="IspD"/>
    <property type="match status" value="1"/>
</dbReference>
<feature type="site" description="Positions MEP for the nucleophilic attack" evidence="3">
    <location>
        <position position="165"/>
    </location>
</feature>
<evidence type="ECO:0000313" key="5">
    <source>
        <dbReference type="Proteomes" id="UP000192610"/>
    </source>
</evidence>
<comment type="caution">
    <text evidence="4">The sequence shown here is derived from an EMBL/GenBank/DDBJ whole genome shotgun (WGS) entry which is preliminary data.</text>
</comment>
<dbReference type="Pfam" id="PF01128">
    <property type="entry name" value="IspD"/>
    <property type="match status" value="1"/>
</dbReference>
<dbReference type="STRING" id="354355.SAMN05660816_05091"/>
<keyword evidence="5" id="KW-1185">Reference proteome</keyword>
<evidence type="ECO:0000256" key="1">
    <source>
        <dbReference type="ARBA" id="ARBA00022679"/>
    </source>
</evidence>
<dbReference type="AlphaFoldDB" id="A0A1V9F689"/>
<accession>A0A1V9F689</accession>
<keyword evidence="1 3" id="KW-0808">Transferase</keyword>
<dbReference type="InterPro" id="IPR034683">
    <property type="entry name" value="IspD/TarI"/>
</dbReference>
<dbReference type="GO" id="GO:0019288">
    <property type="term" value="P:isopentenyl diphosphate biosynthetic process, methylerythritol 4-phosphate pathway"/>
    <property type="evidence" value="ECO:0007669"/>
    <property type="project" value="UniProtKB-UniRule"/>
</dbReference>
<comment type="pathway">
    <text evidence="3">Isoprenoid biosynthesis; isopentenyl diphosphate biosynthesis via DXP pathway; isopentenyl diphosphate from 1-deoxy-D-xylulose 5-phosphate: step 2/6.</text>
</comment>
<dbReference type="NCBIfam" id="TIGR00453">
    <property type="entry name" value="ispD"/>
    <property type="match status" value="1"/>
</dbReference>
<organism evidence="4 5">
    <name type="scientific">Niastella yeongjuensis</name>
    <dbReference type="NCBI Taxonomy" id="354355"/>
    <lineage>
        <taxon>Bacteria</taxon>
        <taxon>Pseudomonadati</taxon>
        <taxon>Bacteroidota</taxon>
        <taxon>Chitinophagia</taxon>
        <taxon>Chitinophagales</taxon>
        <taxon>Chitinophagaceae</taxon>
        <taxon>Niastella</taxon>
    </lineage>
</organism>
<dbReference type="Gene3D" id="3.90.550.10">
    <property type="entry name" value="Spore Coat Polysaccharide Biosynthesis Protein SpsA, Chain A"/>
    <property type="match status" value="1"/>
</dbReference>
<feature type="site" description="Transition state stabilizer" evidence="3">
    <location>
        <position position="36"/>
    </location>
</feature>
<comment type="similarity">
    <text evidence="3">Belongs to the IspD/TarI cytidylyltransferase family. IspD subfamily.</text>
</comment>
<dbReference type="FunFam" id="3.90.550.10:FF:000003">
    <property type="entry name" value="2-C-methyl-D-erythritol 4-phosphate cytidylyltransferase"/>
    <property type="match status" value="1"/>
</dbReference>
<dbReference type="InterPro" id="IPR050088">
    <property type="entry name" value="IspD/TarI_cytidylyltransf_bact"/>
</dbReference>
<dbReference type="Proteomes" id="UP000192610">
    <property type="component" value="Unassembled WGS sequence"/>
</dbReference>
<dbReference type="SUPFAM" id="SSF53448">
    <property type="entry name" value="Nucleotide-diphospho-sugar transferases"/>
    <property type="match status" value="1"/>
</dbReference>
<dbReference type="GO" id="GO:0050518">
    <property type="term" value="F:2-C-methyl-D-erythritol 4-phosphate cytidylyltransferase activity"/>
    <property type="evidence" value="ECO:0007669"/>
    <property type="project" value="UniProtKB-UniRule"/>
</dbReference>
<comment type="catalytic activity">
    <reaction evidence="3">
        <text>2-C-methyl-D-erythritol 4-phosphate + CTP + H(+) = 4-CDP-2-C-methyl-D-erythritol + diphosphate</text>
        <dbReference type="Rhea" id="RHEA:13429"/>
        <dbReference type="ChEBI" id="CHEBI:15378"/>
        <dbReference type="ChEBI" id="CHEBI:33019"/>
        <dbReference type="ChEBI" id="CHEBI:37563"/>
        <dbReference type="ChEBI" id="CHEBI:57823"/>
        <dbReference type="ChEBI" id="CHEBI:58262"/>
        <dbReference type="EC" id="2.7.7.60"/>
    </reaction>
</comment>
<feature type="site" description="Transition state stabilizer" evidence="3">
    <location>
        <position position="29"/>
    </location>
</feature>
<dbReference type="EC" id="2.7.7.60" evidence="3"/>
<reference evidence="5" key="1">
    <citation type="submission" date="2016-04" db="EMBL/GenBank/DDBJ databases">
        <authorList>
            <person name="Chen L."/>
            <person name="Zhuang W."/>
            <person name="Wang G."/>
        </authorList>
    </citation>
    <scope>NUCLEOTIDE SEQUENCE [LARGE SCALE GENOMIC DNA]</scope>
    <source>
        <strain evidence="5">17621</strain>
    </source>
</reference>
<evidence type="ECO:0000256" key="3">
    <source>
        <dbReference type="HAMAP-Rule" id="MF_00108"/>
    </source>
</evidence>
<dbReference type="RefSeq" id="WP_081197686.1">
    <property type="nucleotide sequence ID" value="NZ_FOCZ01000011.1"/>
</dbReference>
<comment type="function">
    <text evidence="3">Catalyzes the formation of 4-diphosphocytidyl-2-C-methyl-D-erythritol from CTP and 2-C-methyl-D-erythritol 4-phosphate (MEP).</text>
</comment>